<dbReference type="SMART" id="SM01004">
    <property type="entry name" value="ALAD"/>
    <property type="match status" value="1"/>
</dbReference>
<organism evidence="19 21">
    <name type="scientific">Meganyctiphanes norvegica</name>
    <name type="common">Northern krill</name>
    <name type="synonym">Thysanopoda norvegica</name>
    <dbReference type="NCBI Taxonomy" id="48144"/>
    <lineage>
        <taxon>Eukaryota</taxon>
        <taxon>Metazoa</taxon>
        <taxon>Ecdysozoa</taxon>
        <taxon>Arthropoda</taxon>
        <taxon>Crustacea</taxon>
        <taxon>Multicrustacea</taxon>
        <taxon>Malacostraca</taxon>
        <taxon>Eumalacostraca</taxon>
        <taxon>Eucarida</taxon>
        <taxon>Euphausiacea</taxon>
        <taxon>Euphausiidae</taxon>
        <taxon>Meganyctiphanes</taxon>
    </lineage>
</organism>
<dbReference type="GO" id="GO:0004655">
    <property type="term" value="F:porphobilinogen synthase activity"/>
    <property type="evidence" value="ECO:0007669"/>
    <property type="project" value="UniProtKB-EC"/>
</dbReference>
<evidence type="ECO:0000256" key="10">
    <source>
        <dbReference type="ARBA" id="ARBA00023244"/>
    </source>
</evidence>
<comment type="function">
    <text evidence="11">Catalyzes an early step in the biosynthesis of tetrapyrroles. Binds two molecules of 5-aminolevulinate per subunit, each at a distinct site, and catalyzes their condensation to form porphobilinogen.</text>
</comment>
<feature type="binding site" evidence="16">
    <location>
        <position position="136"/>
    </location>
    <ligand>
        <name>Zn(2+)</name>
        <dbReference type="ChEBI" id="CHEBI:29105"/>
        <label>2</label>
    </ligand>
</feature>
<accession>A0AAV2RB47</accession>
<feature type="binding site" evidence="15">
    <location>
        <position position="226"/>
    </location>
    <ligand>
        <name>5-aminolevulinate</name>
        <dbReference type="ChEBI" id="CHEBI:356416"/>
        <label>1</label>
    </ligand>
</feature>
<comment type="pathway">
    <text evidence="2">Porphyrin-containing compound metabolism; protoporphyrin-IX biosynthesis; coproporphyrinogen-III from 5-aminolevulinate: step 1/4.</text>
</comment>
<evidence type="ECO:0000256" key="2">
    <source>
        <dbReference type="ARBA" id="ARBA00004694"/>
    </source>
</evidence>
<feature type="binding site" evidence="16">
    <location>
        <position position="228"/>
    </location>
    <ligand>
        <name>Zn(2+)</name>
        <dbReference type="ChEBI" id="CHEBI:29105"/>
        <label>2</label>
    </ligand>
</feature>
<sequence length="338" mass="37006">MSSYQPPAKRVLHSGYFNATLRHWQSTNTELHPWNFMYPIFVIDEADAEQPVASLPGVTRYGVNKLVEAVRPLIKNGLSSVLLFGVPMNMPKDDRGSSADKPNTPTILAVKLLKQHFPDLVVACDVCLCAYTSHGHCGIMKSDGVLDNSASIKRLAEQSVAYAVAGADIIAPSDMMDGRIGAIKEALKLSGFSNTVSVLSYAVKFASSFYGPFRDAAKSAPASGDRKCYQLPPGSRGLAARAAERDVEEGADMLMVKPGLAYLDIVRETKDKYPQHPMFIYQVSGEYAMLYHGAQAGAFNLRTTLTEVLTSMRRAGADVIISYYTPRILQWLKEENNS</sequence>
<keyword evidence="21" id="KW-1185">Reference proteome</keyword>
<comment type="similarity">
    <text evidence="3 18">Belongs to the ALAD family.</text>
</comment>
<proteinExistence type="inferred from homology"/>
<feature type="active site" description="Schiff-base intermediate with substrate" evidence="14">
    <location>
        <position position="204"/>
    </location>
</feature>
<comment type="catalytic activity">
    <reaction evidence="13 17">
        <text>2 5-aminolevulinate = porphobilinogen + 2 H2O + H(+)</text>
        <dbReference type="Rhea" id="RHEA:24064"/>
        <dbReference type="ChEBI" id="CHEBI:15377"/>
        <dbReference type="ChEBI" id="CHEBI:15378"/>
        <dbReference type="ChEBI" id="CHEBI:58126"/>
        <dbReference type="ChEBI" id="CHEBI:356416"/>
        <dbReference type="EC" id="4.2.1.24"/>
    </reaction>
</comment>
<dbReference type="Proteomes" id="UP001497623">
    <property type="component" value="Unassembled WGS sequence"/>
</dbReference>
<evidence type="ECO:0000256" key="3">
    <source>
        <dbReference type="ARBA" id="ARBA00008055"/>
    </source>
</evidence>
<evidence type="ECO:0000256" key="14">
    <source>
        <dbReference type="PIRSR" id="PIRSR001415-1"/>
    </source>
</evidence>
<feature type="binding site" evidence="16">
    <location>
        <position position="129"/>
    </location>
    <ligand>
        <name>Zn(2+)</name>
        <dbReference type="ChEBI" id="CHEBI:29105"/>
        <label>1</label>
        <note>catalytic</note>
    </ligand>
</feature>
<dbReference type="EC" id="4.2.1.24" evidence="4 17"/>
<dbReference type="EMBL" id="CAXKWB010017175">
    <property type="protein sequence ID" value="CAL4118186.1"/>
    <property type="molecule type" value="Genomic_DNA"/>
</dbReference>
<evidence type="ECO:0000256" key="11">
    <source>
        <dbReference type="ARBA" id="ARBA00025628"/>
    </source>
</evidence>
<dbReference type="SUPFAM" id="SSF51569">
    <property type="entry name" value="Aldolase"/>
    <property type="match status" value="1"/>
</dbReference>
<keyword evidence="7" id="KW-0862">Zinc</keyword>
<keyword evidence="8" id="KW-0350">Heme biosynthesis</keyword>
<dbReference type="NCBIfam" id="NF006762">
    <property type="entry name" value="PRK09283.1"/>
    <property type="match status" value="1"/>
</dbReference>
<dbReference type="InterPro" id="IPR013785">
    <property type="entry name" value="Aldolase_TIM"/>
</dbReference>
<dbReference type="Gene3D" id="3.20.20.70">
    <property type="entry name" value="Aldolase class I"/>
    <property type="match status" value="1"/>
</dbReference>
<dbReference type="Pfam" id="PF00490">
    <property type="entry name" value="ALAD"/>
    <property type="match status" value="1"/>
</dbReference>
<evidence type="ECO:0000256" key="13">
    <source>
        <dbReference type="ARBA" id="ARBA00047651"/>
    </source>
</evidence>
<gene>
    <name evidence="19" type="ORF">MNOR_LOCUS21385</name>
    <name evidence="20" type="ORF">MNOR_LOCUS28844</name>
</gene>
<feature type="active site" description="Schiff-base intermediate with substrate" evidence="14">
    <location>
        <position position="257"/>
    </location>
</feature>
<feature type="binding site" evidence="16">
    <location>
        <position position="137"/>
    </location>
    <ligand>
        <name>Zn(2+)</name>
        <dbReference type="ChEBI" id="CHEBI:29105"/>
        <label>1</label>
        <note>catalytic</note>
    </ligand>
</feature>
<evidence type="ECO:0000256" key="12">
    <source>
        <dbReference type="ARBA" id="ARBA00025861"/>
    </source>
</evidence>
<feature type="binding site" evidence="15">
    <location>
        <position position="323"/>
    </location>
    <ligand>
        <name>5-aminolevulinate</name>
        <dbReference type="ChEBI" id="CHEBI:356416"/>
        <label>2</label>
    </ligand>
</feature>
<dbReference type="EMBL" id="CAXKWB010032488">
    <property type="protein sequence ID" value="CAL4141338.1"/>
    <property type="molecule type" value="Genomic_DNA"/>
</dbReference>
<evidence type="ECO:0000256" key="4">
    <source>
        <dbReference type="ARBA" id="ARBA00012053"/>
    </source>
</evidence>
<dbReference type="GO" id="GO:0005829">
    <property type="term" value="C:cytosol"/>
    <property type="evidence" value="ECO:0007669"/>
    <property type="project" value="TreeGrafter"/>
</dbReference>
<evidence type="ECO:0000256" key="1">
    <source>
        <dbReference type="ARBA" id="ARBA00001947"/>
    </source>
</evidence>
<comment type="caution">
    <text evidence="19">The sequence shown here is derived from an EMBL/GenBank/DDBJ whole genome shotgun (WGS) entry which is preliminary data.</text>
</comment>
<evidence type="ECO:0000256" key="8">
    <source>
        <dbReference type="ARBA" id="ARBA00023133"/>
    </source>
</evidence>
<protein>
    <recommendedName>
        <fullName evidence="5 17">Delta-aminolevulinic acid dehydratase</fullName>
        <ecNumber evidence="4 17">4.2.1.24</ecNumber>
    </recommendedName>
</protein>
<dbReference type="GO" id="GO:0006783">
    <property type="term" value="P:heme biosynthetic process"/>
    <property type="evidence" value="ECO:0007669"/>
    <property type="project" value="UniProtKB-KW"/>
</dbReference>
<dbReference type="PANTHER" id="PTHR11458">
    <property type="entry name" value="DELTA-AMINOLEVULINIC ACID DEHYDRATASE"/>
    <property type="match status" value="1"/>
</dbReference>
<evidence type="ECO:0000256" key="9">
    <source>
        <dbReference type="ARBA" id="ARBA00023239"/>
    </source>
</evidence>
<evidence type="ECO:0000256" key="16">
    <source>
        <dbReference type="PIRSR" id="PIRSR001415-4"/>
    </source>
</evidence>
<evidence type="ECO:0000256" key="15">
    <source>
        <dbReference type="PIRSR" id="PIRSR001415-2"/>
    </source>
</evidence>
<reference evidence="19 21" key="1">
    <citation type="submission" date="2024-05" db="EMBL/GenBank/DDBJ databases">
        <authorList>
            <person name="Wallberg A."/>
        </authorList>
    </citation>
    <scope>NUCLEOTIDE SEQUENCE [LARGE SCALE GENOMIC DNA]</scope>
</reference>
<feature type="binding site" evidence="15">
    <location>
        <position position="214"/>
    </location>
    <ligand>
        <name>5-aminolevulinate</name>
        <dbReference type="ChEBI" id="CHEBI:356416"/>
        <label>1</label>
    </ligand>
</feature>
<keyword evidence="10 17" id="KW-0627">Porphyrin biosynthesis</keyword>
<feature type="binding site" evidence="15">
    <location>
        <position position="284"/>
    </location>
    <ligand>
        <name>5-aminolevulinate</name>
        <dbReference type="ChEBI" id="CHEBI:356416"/>
        <label>2</label>
    </ligand>
</feature>
<dbReference type="GO" id="GO:0008270">
    <property type="term" value="F:zinc ion binding"/>
    <property type="evidence" value="ECO:0007669"/>
    <property type="project" value="TreeGrafter"/>
</dbReference>
<keyword evidence="9 17" id="KW-0456">Lyase</keyword>
<evidence type="ECO:0000256" key="6">
    <source>
        <dbReference type="ARBA" id="ARBA00022723"/>
    </source>
</evidence>
<dbReference type="PROSITE" id="PS00169">
    <property type="entry name" value="D_ALA_DEHYDRATASE"/>
    <property type="match status" value="1"/>
</dbReference>
<evidence type="ECO:0000313" key="20">
    <source>
        <dbReference type="EMBL" id="CAL4141338.1"/>
    </source>
</evidence>
<dbReference type="InterPro" id="IPR001731">
    <property type="entry name" value="ALAD"/>
</dbReference>
<evidence type="ECO:0000256" key="17">
    <source>
        <dbReference type="RuleBase" id="RU000515"/>
    </source>
</evidence>
<evidence type="ECO:0000256" key="18">
    <source>
        <dbReference type="RuleBase" id="RU004161"/>
    </source>
</evidence>
<evidence type="ECO:0000256" key="5">
    <source>
        <dbReference type="ARBA" id="ARBA00020771"/>
    </source>
</evidence>
<evidence type="ECO:0000313" key="21">
    <source>
        <dbReference type="Proteomes" id="UP001497623"/>
    </source>
</evidence>
<keyword evidence="6" id="KW-0479">Metal-binding</keyword>
<dbReference type="PRINTS" id="PR00144">
    <property type="entry name" value="DALDHYDRTASE"/>
</dbReference>
<dbReference type="InterPro" id="IPR030656">
    <property type="entry name" value="ALAD_AS"/>
</dbReference>
<name>A0AAV2RB47_MEGNR</name>
<dbReference type="AlphaFoldDB" id="A0AAV2RB47"/>
<evidence type="ECO:0000313" key="19">
    <source>
        <dbReference type="EMBL" id="CAL4118186.1"/>
    </source>
</evidence>
<feature type="binding site" evidence="16">
    <location>
        <position position="127"/>
    </location>
    <ligand>
        <name>Zn(2+)</name>
        <dbReference type="ChEBI" id="CHEBI:29105"/>
        <label>1</label>
        <note>catalytic</note>
    </ligand>
</feature>
<comment type="cofactor">
    <cofactor evidence="1">
        <name>Zn(2+)</name>
        <dbReference type="ChEBI" id="CHEBI:29105"/>
    </cofactor>
</comment>
<dbReference type="FunFam" id="3.20.20.70:FF:000048">
    <property type="entry name" value="Delta-aminolevulinic acid dehydratase"/>
    <property type="match status" value="1"/>
</dbReference>
<dbReference type="PANTHER" id="PTHR11458:SF0">
    <property type="entry name" value="DELTA-AMINOLEVULINIC ACID DEHYDRATASE"/>
    <property type="match status" value="1"/>
</dbReference>
<comment type="subunit">
    <text evidence="12">Homooctamer; active form. Homohexamer; low activity form.</text>
</comment>
<dbReference type="PIRSF" id="PIRSF001415">
    <property type="entry name" value="Porphbilin_synth"/>
    <property type="match status" value="1"/>
</dbReference>
<evidence type="ECO:0000256" key="7">
    <source>
        <dbReference type="ARBA" id="ARBA00022833"/>
    </source>
</evidence>